<keyword evidence="3" id="KW-1185">Reference proteome</keyword>
<dbReference type="Proteomes" id="UP000076738">
    <property type="component" value="Unassembled WGS sequence"/>
</dbReference>
<organism evidence="2 3">
    <name type="scientific">Calocera viscosa (strain TUFC12733)</name>
    <dbReference type="NCBI Taxonomy" id="1330018"/>
    <lineage>
        <taxon>Eukaryota</taxon>
        <taxon>Fungi</taxon>
        <taxon>Dikarya</taxon>
        <taxon>Basidiomycota</taxon>
        <taxon>Agaricomycotina</taxon>
        <taxon>Dacrymycetes</taxon>
        <taxon>Dacrymycetales</taxon>
        <taxon>Dacrymycetaceae</taxon>
        <taxon>Calocera</taxon>
    </lineage>
</organism>
<evidence type="ECO:0000256" key="1">
    <source>
        <dbReference type="SAM" id="MobiDB-lite"/>
    </source>
</evidence>
<dbReference type="EMBL" id="KV417271">
    <property type="protein sequence ID" value="KZO99609.1"/>
    <property type="molecule type" value="Genomic_DNA"/>
</dbReference>
<dbReference type="AlphaFoldDB" id="A0A167QBN2"/>
<sequence>MVEGEGSVRTAEGEAAAIRLVAWNPPSAPNRLGRAHLGRDDDEIAPVNRCGLRVRWRPPPRPSRLTAGVRSRLVVTARGHAGAHAAHNPAFLVAVHWLQPITLTPANASGSQGRRTQRKHPGRCEIPQIRVDLLQMSHIARASSAPPPRTPVADEEGRTRREACPATCARVISPDTRPARGRRP</sequence>
<proteinExistence type="predicted"/>
<accession>A0A167QBN2</accession>
<reference evidence="2 3" key="1">
    <citation type="journal article" date="2016" name="Mol. Biol. Evol.">
        <title>Comparative Genomics of Early-Diverging Mushroom-Forming Fungi Provides Insights into the Origins of Lignocellulose Decay Capabilities.</title>
        <authorList>
            <person name="Nagy L.G."/>
            <person name="Riley R."/>
            <person name="Tritt A."/>
            <person name="Adam C."/>
            <person name="Daum C."/>
            <person name="Floudas D."/>
            <person name="Sun H."/>
            <person name="Yadav J.S."/>
            <person name="Pangilinan J."/>
            <person name="Larsson K.H."/>
            <person name="Matsuura K."/>
            <person name="Barry K."/>
            <person name="Labutti K."/>
            <person name="Kuo R."/>
            <person name="Ohm R.A."/>
            <person name="Bhattacharya S.S."/>
            <person name="Shirouzu T."/>
            <person name="Yoshinaga Y."/>
            <person name="Martin F.M."/>
            <person name="Grigoriev I.V."/>
            <person name="Hibbett D.S."/>
        </authorList>
    </citation>
    <scope>NUCLEOTIDE SEQUENCE [LARGE SCALE GENOMIC DNA]</scope>
    <source>
        <strain evidence="2 3">TUFC12733</strain>
    </source>
</reference>
<evidence type="ECO:0000313" key="3">
    <source>
        <dbReference type="Proteomes" id="UP000076738"/>
    </source>
</evidence>
<name>A0A167QBN2_CALVF</name>
<evidence type="ECO:0000313" key="2">
    <source>
        <dbReference type="EMBL" id="KZO99609.1"/>
    </source>
</evidence>
<gene>
    <name evidence="2" type="ORF">CALVIDRAFT_352940</name>
</gene>
<protein>
    <submittedName>
        <fullName evidence="2">Uncharacterized protein</fullName>
    </submittedName>
</protein>
<feature type="region of interest" description="Disordered" evidence="1">
    <location>
        <begin position="141"/>
        <end position="184"/>
    </location>
</feature>